<evidence type="ECO:0000256" key="11">
    <source>
        <dbReference type="RuleBase" id="RU000492"/>
    </source>
</evidence>
<evidence type="ECO:0000256" key="4">
    <source>
        <dbReference type="ARBA" id="ARBA00022801"/>
    </source>
</evidence>
<keyword evidence="16" id="KW-1185">Reference proteome</keyword>
<feature type="domain" description="DEAD-box RNA helicase Q" evidence="14">
    <location>
        <begin position="10"/>
        <end position="38"/>
    </location>
</feature>
<proteinExistence type="inferred from homology"/>
<evidence type="ECO:0000259" key="13">
    <source>
        <dbReference type="PROSITE" id="PS51194"/>
    </source>
</evidence>
<protein>
    <recommendedName>
        <fullName evidence="9">DEAD-box ATP-dependent RNA helicase RhpA</fullName>
        <ecNumber evidence="1">3.6.4.13</ecNumber>
    </recommendedName>
</protein>
<sequence>MESIENPATPTFAELGLAAPILATVEAAGYDTPTPIQAQAIPLVLKGRDVMGLAQTGTGKTAAFALPILHRLLDGPRRTRVLVLTPTRELCMQVEENFRRYAAVAGLDVVAVFGGVPYEPQEAALRAGVDVVVATPGRLLDHLEKGNADVELLEALVLDEADRMLDMGFAPQINRIVEQICTYRQTLLFSATMPPEVEALARKYLRRPVVVQVGRRNENTSTVTHAVYPVPRDRKSSLLAELLRKPEMDTVLVFTRTKPGADRVVRHLEREGITAVAMHGDKTQAQRMDALEQFRSGAVRVLVATDIAQRGLDISGITHVINYDVPEQAEDYVHRIGRTGRAAATGDAYTFMAPDEIAMVRLIERVTGQEIPRISVPGYDFGTLAAD</sequence>
<dbReference type="EMBL" id="CP007128">
    <property type="protein sequence ID" value="AHG91979.1"/>
    <property type="molecule type" value="Genomic_DNA"/>
</dbReference>
<feature type="domain" description="Helicase C-terminal" evidence="13">
    <location>
        <begin position="238"/>
        <end position="382"/>
    </location>
</feature>
<evidence type="ECO:0000256" key="9">
    <source>
        <dbReference type="ARBA" id="ARBA00074363"/>
    </source>
</evidence>
<feature type="short sequence motif" description="Q motif" evidence="10">
    <location>
        <begin position="10"/>
        <end position="38"/>
    </location>
</feature>
<dbReference type="InterPro" id="IPR014014">
    <property type="entry name" value="RNA_helicase_DEAD_Q_motif"/>
</dbReference>
<keyword evidence="4 11" id="KW-0378">Hydrolase</keyword>
<dbReference type="GO" id="GO:0003676">
    <property type="term" value="F:nucleic acid binding"/>
    <property type="evidence" value="ECO:0007669"/>
    <property type="project" value="InterPro"/>
</dbReference>
<dbReference type="PROSITE" id="PS00039">
    <property type="entry name" value="DEAD_ATP_HELICASE"/>
    <property type="match status" value="1"/>
</dbReference>
<evidence type="ECO:0000256" key="10">
    <source>
        <dbReference type="PROSITE-ProRule" id="PRU00552"/>
    </source>
</evidence>
<dbReference type="SUPFAM" id="SSF52540">
    <property type="entry name" value="P-loop containing nucleoside triphosphate hydrolases"/>
    <property type="match status" value="1"/>
</dbReference>
<evidence type="ECO:0000256" key="6">
    <source>
        <dbReference type="ARBA" id="ARBA00022840"/>
    </source>
</evidence>
<dbReference type="CDD" id="cd18787">
    <property type="entry name" value="SF2_C_DEAD"/>
    <property type="match status" value="1"/>
</dbReference>
<feature type="domain" description="Helicase ATP-binding" evidence="12">
    <location>
        <begin position="41"/>
        <end position="211"/>
    </location>
</feature>
<dbReference type="PROSITE" id="PS51192">
    <property type="entry name" value="HELICASE_ATP_BIND_1"/>
    <property type="match status" value="1"/>
</dbReference>
<dbReference type="KEGG" id="gba:J421_4442"/>
<dbReference type="SMART" id="SM00487">
    <property type="entry name" value="DEXDc"/>
    <property type="match status" value="1"/>
</dbReference>
<dbReference type="InterPro" id="IPR000629">
    <property type="entry name" value="RNA-helicase_DEAD-box_CS"/>
</dbReference>
<dbReference type="InterPro" id="IPR044742">
    <property type="entry name" value="DEAD/DEAH_RhlB"/>
</dbReference>
<dbReference type="InterPro" id="IPR027417">
    <property type="entry name" value="P-loop_NTPase"/>
</dbReference>
<dbReference type="AlphaFoldDB" id="W0RLL5"/>
<dbReference type="OrthoDB" id="9766037at2"/>
<dbReference type="Proteomes" id="UP000019151">
    <property type="component" value="Chromosome"/>
</dbReference>
<comment type="catalytic activity">
    <reaction evidence="8">
        <text>ATP + H2O = ADP + phosphate + H(+)</text>
        <dbReference type="Rhea" id="RHEA:13065"/>
        <dbReference type="ChEBI" id="CHEBI:15377"/>
        <dbReference type="ChEBI" id="CHEBI:15378"/>
        <dbReference type="ChEBI" id="CHEBI:30616"/>
        <dbReference type="ChEBI" id="CHEBI:43474"/>
        <dbReference type="ChEBI" id="CHEBI:456216"/>
        <dbReference type="EC" id="3.6.4.13"/>
    </reaction>
</comment>
<dbReference type="InterPro" id="IPR050079">
    <property type="entry name" value="DEAD_box_RNA_helicase"/>
</dbReference>
<dbReference type="GO" id="GO:0016787">
    <property type="term" value="F:hydrolase activity"/>
    <property type="evidence" value="ECO:0007669"/>
    <property type="project" value="UniProtKB-KW"/>
</dbReference>
<dbReference type="Pfam" id="PF00271">
    <property type="entry name" value="Helicase_C"/>
    <property type="match status" value="1"/>
</dbReference>
<dbReference type="PANTHER" id="PTHR47959">
    <property type="entry name" value="ATP-DEPENDENT RNA HELICASE RHLE-RELATED"/>
    <property type="match status" value="1"/>
</dbReference>
<dbReference type="InParanoid" id="W0RLL5"/>
<evidence type="ECO:0000256" key="8">
    <source>
        <dbReference type="ARBA" id="ARBA00047984"/>
    </source>
</evidence>
<evidence type="ECO:0000259" key="14">
    <source>
        <dbReference type="PROSITE" id="PS51195"/>
    </source>
</evidence>
<dbReference type="CDD" id="cd00268">
    <property type="entry name" value="DEADc"/>
    <property type="match status" value="1"/>
</dbReference>
<evidence type="ECO:0000313" key="16">
    <source>
        <dbReference type="Proteomes" id="UP000019151"/>
    </source>
</evidence>
<evidence type="ECO:0000256" key="7">
    <source>
        <dbReference type="ARBA" id="ARBA00038437"/>
    </source>
</evidence>
<dbReference type="InterPro" id="IPR011545">
    <property type="entry name" value="DEAD/DEAH_box_helicase_dom"/>
</dbReference>
<dbReference type="PROSITE" id="PS51194">
    <property type="entry name" value="HELICASE_CTER"/>
    <property type="match status" value="1"/>
</dbReference>
<dbReference type="STRING" id="861299.J421_4442"/>
<keyword evidence="3 11" id="KW-0547">Nucleotide-binding</keyword>
<evidence type="ECO:0000313" key="15">
    <source>
        <dbReference type="EMBL" id="AHG91979.1"/>
    </source>
</evidence>
<reference evidence="15 16" key="1">
    <citation type="journal article" date="2014" name="Genome Announc.">
        <title>Genome Sequence and Methylome of Soil Bacterium Gemmatirosa kalamazoonensis KBS708T, a Member of the Rarely Cultivated Gemmatimonadetes Phylum.</title>
        <authorList>
            <person name="Debruyn J.M."/>
            <person name="Radosevich M."/>
            <person name="Wommack K.E."/>
            <person name="Polson S.W."/>
            <person name="Hauser L.J."/>
            <person name="Fawaz M.N."/>
            <person name="Korlach J."/>
            <person name="Tsai Y.C."/>
        </authorList>
    </citation>
    <scope>NUCLEOTIDE SEQUENCE [LARGE SCALE GENOMIC DNA]</scope>
    <source>
        <strain evidence="15 16">KBS708</strain>
    </source>
</reference>
<dbReference type="HOGENOM" id="CLU_003041_28_3_0"/>
<dbReference type="RefSeq" id="WP_025413412.1">
    <property type="nucleotide sequence ID" value="NZ_CP007128.1"/>
</dbReference>
<evidence type="ECO:0000256" key="5">
    <source>
        <dbReference type="ARBA" id="ARBA00022806"/>
    </source>
</evidence>
<dbReference type="PANTHER" id="PTHR47959:SF13">
    <property type="entry name" value="ATP-DEPENDENT RNA HELICASE RHLE"/>
    <property type="match status" value="1"/>
</dbReference>
<evidence type="ECO:0000259" key="12">
    <source>
        <dbReference type="PROSITE" id="PS51192"/>
    </source>
</evidence>
<dbReference type="GO" id="GO:0042255">
    <property type="term" value="P:ribosome assembly"/>
    <property type="evidence" value="ECO:0007669"/>
    <property type="project" value="UniProtKB-ARBA"/>
</dbReference>
<dbReference type="SMART" id="SM00490">
    <property type="entry name" value="HELICc"/>
    <property type="match status" value="1"/>
</dbReference>
<evidence type="ECO:0000256" key="1">
    <source>
        <dbReference type="ARBA" id="ARBA00012552"/>
    </source>
</evidence>
<dbReference type="GO" id="GO:0003724">
    <property type="term" value="F:RNA helicase activity"/>
    <property type="evidence" value="ECO:0007669"/>
    <property type="project" value="UniProtKB-EC"/>
</dbReference>
<dbReference type="GO" id="GO:0005524">
    <property type="term" value="F:ATP binding"/>
    <property type="evidence" value="ECO:0007669"/>
    <property type="project" value="UniProtKB-KW"/>
</dbReference>
<accession>W0RLL5</accession>
<keyword evidence="5 11" id="KW-0347">Helicase</keyword>
<name>W0RLL5_9BACT</name>
<dbReference type="PROSITE" id="PS51195">
    <property type="entry name" value="Q_MOTIF"/>
    <property type="match status" value="1"/>
</dbReference>
<evidence type="ECO:0000256" key="3">
    <source>
        <dbReference type="ARBA" id="ARBA00022741"/>
    </source>
</evidence>
<dbReference type="InterPro" id="IPR001650">
    <property type="entry name" value="Helicase_C-like"/>
</dbReference>
<dbReference type="FunFam" id="3.40.50.300:FF:000108">
    <property type="entry name" value="ATP-dependent RNA helicase RhlE"/>
    <property type="match status" value="1"/>
</dbReference>
<evidence type="ECO:0000256" key="2">
    <source>
        <dbReference type="ARBA" id="ARBA00022490"/>
    </source>
</evidence>
<keyword evidence="6 11" id="KW-0067">ATP-binding</keyword>
<dbReference type="InterPro" id="IPR014001">
    <property type="entry name" value="Helicase_ATP-bd"/>
</dbReference>
<organism evidence="15 16">
    <name type="scientific">Gemmatirosa kalamazoonensis</name>
    <dbReference type="NCBI Taxonomy" id="861299"/>
    <lineage>
        <taxon>Bacteria</taxon>
        <taxon>Pseudomonadati</taxon>
        <taxon>Gemmatimonadota</taxon>
        <taxon>Gemmatimonadia</taxon>
        <taxon>Gemmatimonadales</taxon>
        <taxon>Gemmatimonadaceae</taxon>
        <taxon>Gemmatirosa</taxon>
    </lineage>
</organism>
<dbReference type="Pfam" id="PF00270">
    <property type="entry name" value="DEAD"/>
    <property type="match status" value="1"/>
</dbReference>
<dbReference type="GO" id="GO:0009266">
    <property type="term" value="P:response to temperature stimulus"/>
    <property type="evidence" value="ECO:0007669"/>
    <property type="project" value="UniProtKB-ARBA"/>
</dbReference>
<dbReference type="PATRIC" id="fig|861299.3.peg.4497"/>
<gene>
    <name evidence="15" type="ORF">J421_4442</name>
</gene>
<dbReference type="EC" id="3.6.4.13" evidence="1"/>
<comment type="similarity">
    <text evidence="7 11">Belongs to the DEAD box helicase family.</text>
</comment>
<dbReference type="GO" id="GO:0005829">
    <property type="term" value="C:cytosol"/>
    <property type="evidence" value="ECO:0007669"/>
    <property type="project" value="TreeGrafter"/>
</dbReference>
<dbReference type="Gene3D" id="3.40.50.300">
    <property type="entry name" value="P-loop containing nucleotide triphosphate hydrolases"/>
    <property type="match status" value="2"/>
</dbReference>
<dbReference type="eggNOG" id="COG0513">
    <property type="taxonomic scope" value="Bacteria"/>
</dbReference>
<keyword evidence="2" id="KW-0963">Cytoplasm</keyword>